<accession>A0AAD7BGG2</accession>
<dbReference type="Gene3D" id="3.80.10.10">
    <property type="entry name" value="Ribonuclease Inhibitor"/>
    <property type="match status" value="1"/>
</dbReference>
<protein>
    <submittedName>
        <fullName evidence="1">Uncharacterized protein</fullName>
    </submittedName>
</protein>
<proteinExistence type="predicted"/>
<organism evidence="1 2">
    <name type="scientific">Roridomyces roridus</name>
    <dbReference type="NCBI Taxonomy" id="1738132"/>
    <lineage>
        <taxon>Eukaryota</taxon>
        <taxon>Fungi</taxon>
        <taxon>Dikarya</taxon>
        <taxon>Basidiomycota</taxon>
        <taxon>Agaricomycotina</taxon>
        <taxon>Agaricomycetes</taxon>
        <taxon>Agaricomycetidae</taxon>
        <taxon>Agaricales</taxon>
        <taxon>Marasmiineae</taxon>
        <taxon>Mycenaceae</taxon>
        <taxon>Roridomyces</taxon>
    </lineage>
</organism>
<dbReference type="SUPFAM" id="SSF52047">
    <property type="entry name" value="RNI-like"/>
    <property type="match status" value="1"/>
</dbReference>
<comment type="caution">
    <text evidence="1">The sequence shown here is derived from an EMBL/GenBank/DDBJ whole genome shotgun (WGS) entry which is preliminary data.</text>
</comment>
<sequence>MSLQSADGPIFPPEIERHIFEICALGRPVVVPRLILVAWRVKQWIEPLLYRTIVLGPEHSPTDGYPTFTPEALLSAIHTKPPGFIATAVRNLGIYDSTTAGYEEILAACTGVTNLRILSFDTAFSAHIPSTLTELYVYDFPHQSAHSLFSQLTHLDVMGYSVPELDLDTFCSSVALLPSVTHVSFSDPFYAPILHRLLRACPKIEVLFYCDGEEDPLPEKESLAEDPRFVVICFSDLTTWDWDADWHLGVHCGRDYWYRAERFIQKRRRGEVDRRQSAMSREDWLDCA</sequence>
<dbReference type="EMBL" id="JARKIF010000017">
    <property type="protein sequence ID" value="KAJ7620364.1"/>
    <property type="molecule type" value="Genomic_DNA"/>
</dbReference>
<name>A0AAD7BGG2_9AGAR</name>
<evidence type="ECO:0000313" key="1">
    <source>
        <dbReference type="EMBL" id="KAJ7620364.1"/>
    </source>
</evidence>
<gene>
    <name evidence="1" type="ORF">FB45DRAFT_150193</name>
</gene>
<keyword evidence="2" id="KW-1185">Reference proteome</keyword>
<dbReference type="Proteomes" id="UP001221142">
    <property type="component" value="Unassembled WGS sequence"/>
</dbReference>
<evidence type="ECO:0000313" key="2">
    <source>
        <dbReference type="Proteomes" id="UP001221142"/>
    </source>
</evidence>
<dbReference type="InterPro" id="IPR032675">
    <property type="entry name" value="LRR_dom_sf"/>
</dbReference>
<dbReference type="AlphaFoldDB" id="A0AAD7BGG2"/>
<reference evidence="1" key="1">
    <citation type="submission" date="2023-03" db="EMBL/GenBank/DDBJ databases">
        <title>Massive genome expansion in bonnet fungi (Mycena s.s.) driven by repeated elements and novel gene families across ecological guilds.</title>
        <authorList>
            <consortium name="Lawrence Berkeley National Laboratory"/>
            <person name="Harder C.B."/>
            <person name="Miyauchi S."/>
            <person name="Viragh M."/>
            <person name="Kuo A."/>
            <person name="Thoen E."/>
            <person name="Andreopoulos B."/>
            <person name="Lu D."/>
            <person name="Skrede I."/>
            <person name="Drula E."/>
            <person name="Henrissat B."/>
            <person name="Morin E."/>
            <person name="Kohler A."/>
            <person name="Barry K."/>
            <person name="LaButti K."/>
            <person name="Morin E."/>
            <person name="Salamov A."/>
            <person name="Lipzen A."/>
            <person name="Mereny Z."/>
            <person name="Hegedus B."/>
            <person name="Baldrian P."/>
            <person name="Stursova M."/>
            <person name="Weitz H."/>
            <person name="Taylor A."/>
            <person name="Grigoriev I.V."/>
            <person name="Nagy L.G."/>
            <person name="Martin F."/>
            <person name="Kauserud H."/>
        </authorList>
    </citation>
    <scope>NUCLEOTIDE SEQUENCE</scope>
    <source>
        <strain evidence="1">9284</strain>
    </source>
</reference>